<organism evidence="6 7">
    <name type="scientific">marine gamma proteobacterium HTCC2143</name>
    <dbReference type="NCBI Taxonomy" id="247633"/>
    <lineage>
        <taxon>Bacteria</taxon>
        <taxon>Pseudomonadati</taxon>
        <taxon>Pseudomonadota</taxon>
        <taxon>Gammaproteobacteria</taxon>
        <taxon>Cellvibrionales</taxon>
        <taxon>Spongiibacteraceae</taxon>
        <taxon>BD1-7 clade</taxon>
    </lineage>
</organism>
<evidence type="ECO:0000256" key="3">
    <source>
        <dbReference type="ARBA" id="ARBA00022679"/>
    </source>
</evidence>
<protein>
    <recommendedName>
        <fullName evidence="2">phosphoribosylglycinamide formyltransferase 1</fullName>
        <ecNumber evidence="2">2.1.2.2</ecNumber>
    </recommendedName>
</protein>
<dbReference type="EMBL" id="AAVT01000007">
    <property type="protein sequence ID" value="EAW30649.1"/>
    <property type="molecule type" value="Genomic_DNA"/>
</dbReference>
<dbReference type="InterPro" id="IPR002376">
    <property type="entry name" value="Formyl_transf_N"/>
</dbReference>
<sequence length="295" mass="33308">MMGDFRVVVIVSPDISDIYFANYLMDHLNVVAVVVEQQRQAITSPRWKKALGMLSRPVMLFNKVAELLLAQYRRLFSLYDKPENRADFGEMGRNLVPRGDCEVLYTTGVNAINSPEYVEWVRARRPDVIAVCGASIFKEPLIDVPREGVLNLHGGLSQRYRGLFTTDWAVHNEEPEYVGGTVHYVNPGIDEGDIVFQARPHIVAGDNPNSLYVKVVNLGVQMMVSAIDMIEQGTIKSSPLPRLGTLYLGSQFDARRREITWKKLESGVLIDYLNNKKVRDKPVDSLIINEFKLGI</sequence>
<dbReference type="AlphaFoldDB" id="A0YF54"/>
<evidence type="ECO:0000256" key="4">
    <source>
        <dbReference type="ARBA" id="ARBA00022755"/>
    </source>
</evidence>
<dbReference type="Pfam" id="PF00551">
    <property type="entry name" value="Formyl_trans_N"/>
    <property type="match status" value="1"/>
</dbReference>
<proteinExistence type="predicted"/>
<dbReference type="Gene3D" id="3.40.50.170">
    <property type="entry name" value="Formyl transferase, N-terminal domain"/>
    <property type="match status" value="1"/>
</dbReference>
<evidence type="ECO:0000313" key="7">
    <source>
        <dbReference type="Proteomes" id="UP000004931"/>
    </source>
</evidence>
<evidence type="ECO:0000256" key="1">
    <source>
        <dbReference type="ARBA" id="ARBA00005054"/>
    </source>
</evidence>
<comment type="pathway">
    <text evidence="1">Purine metabolism; IMP biosynthesis via de novo pathway; N(2)-formyl-N(1)-(5-phospho-D-ribosyl)glycinamide from N(1)-(5-phospho-D-ribosyl)glycinamide (10-formyl THF route): step 1/1.</text>
</comment>
<dbReference type="PANTHER" id="PTHR43369">
    <property type="entry name" value="PHOSPHORIBOSYLGLYCINAMIDE FORMYLTRANSFERASE"/>
    <property type="match status" value="1"/>
</dbReference>
<dbReference type="GO" id="GO:0004644">
    <property type="term" value="F:phosphoribosylglycinamide formyltransferase activity"/>
    <property type="evidence" value="ECO:0007669"/>
    <property type="project" value="UniProtKB-EC"/>
</dbReference>
<dbReference type="eggNOG" id="COG0223">
    <property type="taxonomic scope" value="Bacteria"/>
</dbReference>
<keyword evidence="3 6" id="KW-0808">Transferase</keyword>
<comment type="caution">
    <text evidence="6">The sequence shown here is derived from an EMBL/GenBank/DDBJ whole genome shotgun (WGS) entry which is preliminary data.</text>
</comment>
<evidence type="ECO:0000313" key="6">
    <source>
        <dbReference type="EMBL" id="EAW30649.1"/>
    </source>
</evidence>
<dbReference type="CDD" id="cd08653">
    <property type="entry name" value="FMT_core_like_3"/>
    <property type="match status" value="1"/>
</dbReference>
<accession>A0YF54</accession>
<dbReference type="SUPFAM" id="SSF53328">
    <property type="entry name" value="Formyltransferase"/>
    <property type="match status" value="1"/>
</dbReference>
<dbReference type="GO" id="GO:0005829">
    <property type="term" value="C:cytosol"/>
    <property type="evidence" value="ECO:0007669"/>
    <property type="project" value="TreeGrafter"/>
</dbReference>
<feature type="domain" description="Formyl transferase N-terminal" evidence="5">
    <location>
        <begin position="113"/>
        <end position="227"/>
    </location>
</feature>
<gene>
    <name evidence="6" type="ORF">GP2143_00882</name>
</gene>
<dbReference type="PANTHER" id="PTHR43369:SF2">
    <property type="entry name" value="PHOSPHORIBOSYLGLYCINAMIDE FORMYLTRANSFERASE"/>
    <property type="match status" value="1"/>
</dbReference>
<dbReference type="EC" id="2.1.2.2" evidence="2"/>
<dbReference type="Proteomes" id="UP000004931">
    <property type="component" value="Unassembled WGS sequence"/>
</dbReference>
<dbReference type="GO" id="GO:0006189">
    <property type="term" value="P:'de novo' IMP biosynthetic process"/>
    <property type="evidence" value="ECO:0007669"/>
    <property type="project" value="TreeGrafter"/>
</dbReference>
<keyword evidence="7" id="KW-1185">Reference proteome</keyword>
<keyword evidence="4" id="KW-0658">Purine biosynthesis</keyword>
<name>A0YF54_9GAMM</name>
<evidence type="ECO:0000259" key="5">
    <source>
        <dbReference type="Pfam" id="PF00551"/>
    </source>
</evidence>
<dbReference type="InterPro" id="IPR036477">
    <property type="entry name" value="Formyl_transf_N_sf"/>
</dbReference>
<reference evidence="6 7" key="1">
    <citation type="journal article" date="2010" name="J. Bacteriol.">
        <title>Genome sequence of the oligotrophic marine Gammaproteobacterium HTCC2143, isolated from the Oregon Coast.</title>
        <authorList>
            <person name="Oh H.M."/>
            <person name="Kang I."/>
            <person name="Ferriera S."/>
            <person name="Giovannoni S.J."/>
            <person name="Cho J.C."/>
        </authorList>
    </citation>
    <scope>NUCLEOTIDE SEQUENCE [LARGE SCALE GENOMIC DNA]</scope>
    <source>
        <strain evidence="6 7">HTCC2143</strain>
    </source>
</reference>
<dbReference type="STRING" id="247633.GP2143_00882"/>
<evidence type="ECO:0000256" key="2">
    <source>
        <dbReference type="ARBA" id="ARBA00012254"/>
    </source>
</evidence>